<protein>
    <submittedName>
        <fullName evidence="5 6">Apoptosis facilitator Bcl-2-like protein 14 isoform X1</fullName>
    </submittedName>
</protein>
<dbReference type="InterPro" id="IPR036834">
    <property type="entry name" value="Bcl-2-like_sf"/>
</dbReference>
<dbReference type="RefSeq" id="XP_028254877.1">
    <property type="nucleotide sequence ID" value="XM_028399076.1"/>
</dbReference>
<dbReference type="PANTHER" id="PTHR14965:SF1">
    <property type="entry name" value="APOPTOSIS FACILITATOR BCL-2-LIKE PROTEIN 14"/>
    <property type="match status" value="1"/>
</dbReference>
<dbReference type="RefSeq" id="XP_028254876.1">
    <property type="nucleotide sequence ID" value="XM_028399075.1"/>
</dbReference>
<dbReference type="Proteomes" id="UP000515145">
    <property type="component" value="Chromosome 2"/>
</dbReference>
<dbReference type="OrthoDB" id="9948726at2759"/>
<name>A0A6P7HS86_9TELE</name>
<accession>A0A6P7HS86</accession>
<organism evidence="4 6">
    <name type="scientific">Parambassis ranga</name>
    <name type="common">Indian glassy fish</name>
    <dbReference type="NCBI Taxonomy" id="210632"/>
    <lineage>
        <taxon>Eukaryota</taxon>
        <taxon>Metazoa</taxon>
        <taxon>Chordata</taxon>
        <taxon>Craniata</taxon>
        <taxon>Vertebrata</taxon>
        <taxon>Euteleostomi</taxon>
        <taxon>Actinopterygii</taxon>
        <taxon>Neopterygii</taxon>
        <taxon>Teleostei</taxon>
        <taxon>Neoteleostei</taxon>
        <taxon>Acanthomorphata</taxon>
        <taxon>Ovalentaria</taxon>
        <taxon>Ambassidae</taxon>
        <taxon>Parambassis</taxon>
    </lineage>
</organism>
<evidence type="ECO:0000313" key="4">
    <source>
        <dbReference type="Proteomes" id="UP000515145"/>
    </source>
</evidence>
<evidence type="ECO:0000313" key="7">
    <source>
        <dbReference type="RefSeq" id="XP_028254877.1"/>
    </source>
</evidence>
<keyword evidence="4" id="KW-1185">Reference proteome</keyword>
<dbReference type="PANTHER" id="PTHR14965">
    <property type="entry name" value="SI:CH73-248E21.1"/>
    <property type="match status" value="1"/>
</dbReference>
<feature type="compositionally biased region" description="Basic and acidic residues" evidence="3">
    <location>
        <begin position="1"/>
        <end position="10"/>
    </location>
</feature>
<proteinExistence type="predicted"/>
<evidence type="ECO:0000256" key="2">
    <source>
        <dbReference type="ARBA" id="ARBA00022703"/>
    </source>
</evidence>
<feature type="region of interest" description="Disordered" evidence="3">
    <location>
        <begin position="1"/>
        <end position="95"/>
    </location>
</feature>
<feature type="compositionally biased region" description="Polar residues" evidence="3">
    <location>
        <begin position="56"/>
        <end position="78"/>
    </location>
</feature>
<dbReference type="RefSeq" id="XP_028254873.1">
    <property type="nucleotide sequence ID" value="XM_028399072.1"/>
</dbReference>
<sequence>MVKRHIENHDLLANQHGDTDPDPKATSDTSSMEDTDEFRVMMAYAQRRRRKDESKSQAQDDPSALSGNGDANGTTPSQVKPEEGLTEKKKKKKKKSLKLLKFFKCVNPQTEAKELQQYSLGKVEEEEETPDDHYRCFDPKTLTEEGKEEEKLGEVASRLTEIADEIPFAPPQWETDSSEGDENIEKMIALLLRESGDKLNEKELKDANIAMELFWDYSFFKSLLHRLLSKMGLRSPDPESPGPQASPKTQIAVTCEVTSRLSTINTLPTSRLFNHGAKYLQEYYSPWVQEQGGYEAAFESDEDEVE</sequence>
<keyword evidence="2" id="KW-0053">Apoptosis</keyword>
<dbReference type="SUPFAM" id="SSF56854">
    <property type="entry name" value="Bcl-2 inhibitors of programmed cell death"/>
    <property type="match status" value="1"/>
</dbReference>
<reference evidence="5 6" key="1">
    <citation type="submission" date="2025-04" db="UniProtKB">
        <authorList>
            <consortium name="RefSeq"/>
        </authorList>
    </citation>
    <scope>IDENTIFICATION</scope>
</reference>
<gene>
    <name evidence="5 6 7" type="primary">bcl2l14</name>
</gene>
<keyword evidence="1" id="KW-0597">Phosphoprotein</keyword>
<dbReference type="GeneID" id="114431543"/>
<dbReference type="GO" id="GO:0006915">
    <property type="term" value="P:apoptotic process"/>
    <property type="evidence" value="ECO:0007669"/>
    <property type="project" value="UniProtKB-KW"/>
</dbReference>
<evidence type="ECO:0000256" key="3">
    <source>
        <dbReference type="SAM" id="MobiDB-lite"/>
    </source>
</evidence>
<dbReference type="GO" id="GO:2001236">
    <property type="term" value="P:regulation of extrinsic apoptotic signaling pathway"/>
    <property type="evidence" value="ECO:0007669"/>
    <property type="project" value="TreeGrafter"/>
</dbReference>
<evidence type="ECO:0000313" key="5">
    <source>
        <dbReference type="RefSeq" id="XP_028254873.1"/>
    </source>
</evidence>
<evidence type="ECO:0000313" key="6">
    <source>
        <dbReference type="RefSeq" id="XP_028254876.1"/>
    </source>
</evidence>
<dbReference type="AlphaFoldDB" id="A0A6P7HS86"/>
<evidence type="ECO:0000256" key="1">
    <source>
        <dbReference type="ARBA" id="ARBA00022553"/>
    </source>
</evidence>